<dbReference type="GeneID" id="136081461"/>
<feature type="region of interest" description="Disordered" evidence="1">
    <location>
        <begin position="1137"/>
        <end position="1156"/>
    </location>
</feature>
<protein>
    <submittedName>
        <fullName evidence="3">Uncharacterized protein LOC136081461</fullName>
    </submittedName>
</protein>
<dbReference type="RefSeq" id="XP_065654847.1">
    <property type="nucleotide sequence ID" value="XM_065798775.1"/>
</dbReference>
<gene>
    <name evidence="3" type="primary">LOC136081461</name>
</gene>
<sequence length="1220" mass="140253">MSLKESSNEEVFEMLKEPLFDLKLLDDNVENSNEEDQNMLVCLPNFMEKFEYRGYIKTHALLRVSAQAITDELVLVHGDQAPKYSTVAKWATLFKDAIIEENPHATHDIIKALTSINCFTINKIINSALKKRKLTSCWIPHELIDQNRKNRFEACKANLALFRNGPWRLCDIITGYKLWFYLRQVGHKLAEASWVGEGESPRTIVRCDRFQLKNMFYIFKTTSVVHLGYVEKEDTVASEYYIKSCLKPLICEINNKRPETGSQNFKFLHDNTRPHLTQTITNCLNQAGITIIHHQTYSPDLAPSDYLLFDLIKKNLDNDTDVKSKKLAQQSYFKNLFKYPAEFKGPLLAIDKDENVKNSIEEDQNTPVCLPNLDIENMFSDGEFDFLIEKSLPHQEIGNVHVDNNKFLTSTPNKVFTYKLKLRARIETPASPLNETENAETSAEEDSGLEIHSINSFVDVEQDVDEVDNDSSDGDYQPSNLSSSSDGSSDENEEANVSIERGDVSVSTIHKEIPKINTMLQDCQASCSYSDVSSSMTPKLNNYEQIVNSIENLTEAVVCKSKGDAVGIPKRKSGHKMHFCLYCKKRVWNPPRHFMNIHKSEDDVKEALSHPLRSKERSHAWKLITRQGDYLANINLLKDNQNNLFVVRESSAKVMELVPCINCHGMFNAKTLYKHAKNCKPKFLEITSNKNLSSSRAMLGVAVGDKKFGEVHELILSKMKRDDLHLIIRNDNSLLMYAAVEMQKKQKDRYHDIRYSLRCLARILQIFRRNDMQENAVASLLVLPENFDLITSAVKILSEYNGPRDIGKPNTFLKAGFCLRNLALTVRALALRENCNIKIEKIRNFLELYDSDWQVMAGNARSTYESDKANQPEELPLEGDIMILRKHILDEMRDCVYRIESSSFSNKDVKQLAKLTLTRVLTFNARRGGEVSKLKLLQWQGVEDGRWKRRTDIDNLDDPVEKILADRMQVCYIEGKNKKGKSKNALVPILFTSEMIEAIRLIVKHRLYLEAHDSNPYVFAYGEFYLKGWDTLQSITKSVSNLQKPRLITPTRTRKLLATMMQLLDMNDAELTWLTNHFGHTKDVHMNWYRKEDATIELTKVAKVLVAIDDGKSVKNKKIDDVLKENNRVLENNSHVVSASMGKQSEKRKQYTPNNNCEDMLKPIKKKKTWETWTEEENDATNKAFRAHLLQKKIPQLHEMLLAIKNFPILEKRGHKKIKD</sequence>
<evidence type="ECO:0000313" key="3">
    <source>
        <dbReference type="RefSeq" id="XP_065654847.1"/>
    </source>
</evidence>
<dbReference type="PANTHER" id="PTHR33480">
    <property type="entry name" value="SET DOMAIN-CONTAINING PROTEIN-RELATED"/>
    <property type="match status" value="1"/>
</dbReference>
<accession>A0ABM4BZZ2</accession>
<dbReference type="Proteomes" id="UP001652625">
    <property type="component" value="Chromosome 06"/>
</dbReference>
<feature type="region of interest" description="Disordered" evidence="1">
    <location>
        <begin position="429"/>
        <end position="449"/>
    </location>
</feature>
<reference evidence="3" key="1">
    <citation type="submission" date="2025-08" db="UniProtKB">
        <authorList>
            <consortium name="RefSeq"/>
        </authorList>
    </citation>
    <scope>IDENTIFICATION</scope>
</reference>
<organism evidence="2 3">
    <name type="scientific">Hydra vulgaris</name>
    <name type="common">Hydra</name>
    <name type="synonym">Hydra attenuata</name>
    <dbReference type="NCBI Taxonomy" id="6087"/>
    <lineage>
        <taxon>Eukaryota</taxon>
        <taxon>Metazoa</taxon>
        <taxon>Cnidaria</taxon>
        <taxon>Hydrozoa</taxon>
        <taxon>Hydroidolina</taxon>
        <taxon>Anthoathecata</taxon>
        <taxon>Aplanulata</taxon>
        <taxon>Hydridae</taxon>
        <taxon>Hydra</taxon>
    </lineage>
</organism>
<name>A0ABM4BZZ2_HYDVU</name>
<dbReference type="Gene3D" id="3.30.420.10">
    <property type="entry name" value="Ribonuclease H-like superfamily/Ribonuclease H"/>
    <property type="match status" value="1"/>
</dbReference>
<keyword evidence="2" id="KW-1185">Reference proteome</keyword>
<evidence type="ECO:0000313" key="2">
    <source>
        <dbReference type="Proteomes" id="UP001652625"/>
    </source>
</evidence>
<proteinExistence type="predicted"/>
<dbReference type="PANTHER" id="PTHR33480:SF1">
    <property type="entry name" value="TYR RECOMBINASE DOMAIN-CONTAINING PROTEIN"/>
    <property type="match status" value="1"/>
</dbReference>
<feature type="region of interest" description="Disordered" evidence="1">
    <location>
        <begin position="465"/>
        <end position="502"/>
    </location>
</feature>
<evidence type="ECO:0000256" key="1">
    <source>
        <dbReference type="SAM" id="MobiDB-lite"/>
    </source>
</evidence>
<dbReference type="InterPro" id="IPR036397">
    <property type="entry name" value="RNaseH_sf"/>
</dbReference>